<reference evidence="1" key="1">
    <citation type="journal article" date="2021" name="Proc. Natl. Acad. Sci. U.S.A.">
        <title>A Catalog of Tens of Thousands of Viruses from Human Metagenomes Reveals Hidden Associations with Chronic Diseases.</title>
        <authorList>
            <person name="Tisza M.J."/>
            <person name="Buck C.B."/>
        </authorList>
    </citation>
    <scope>NUCLEOTIDE SEQUENCE</scope>
    <source>
        <strain evidence="1">CtTDf8</strain>
    </source>
</reference>
<name>A0A8S5UJA0_9CAUD</name>
<sequence>MDAVEFFEEHDRMCNSFGGNCTDCEIYKVTMSNLTCNAFIFTRPREMVAIVERWAKEHPRKTRQNELLKLFPRASMTADGVIAFCPESMDSAFVCPIKERDSYDPECGECRKKYWLEEVDE</sequence>
<proteinExistence type="predicted"/>
<accession>A0A8S5UJA0</accession>
<organism evidence="1">
    <name type="scientific">Siphoviridae sp. ctTDf8</name>
    <dbReference type="NCBI Taxonomy" id="2825517"/>
    <lineage>
        <taxon>Viruses</taxon>
        <taxon>Duplodnaviria</taxon>
        <taxon>Heunggongvirae</taxon>
        <taxon>Uroviricota</taxon>
        <taxon>Caudoviricetes</taxon>
    </lineage>
</organism>
<protein>
    <submittedName>
        <fullName evidence="1">Uncharacterized protein</fullName>
    </submittedName>
</protein>
<dbReference type="EMBL" id="BK016093">
    <property type="protein sequence ID" value="DAF94508.1"/>
    <property type="molecule type" value="Genomic_DNA"/>
</dbReference>
<evidence type="ECO:0000313" key="1">
    <source>
        <dbReference type="EMBL" id="DAF94508.1"/>
    </source>
</evidence>